<accession>X6P929</accession>
<evidence type="ECO:0000313" key="2">
    <source>
        <dbReference type="Proteomes" id="UP000023152"/>
    </source>
</evidence>
<proteinExistence type="predicted"/>
<dbReference type="Proteomes" id="UP000023152">
    <property type="component" value="Unassembled WGS sequence"/>
</dbReference>
<gene>
    <name evidence="1" type="ORF">RFI_02044</name>
</gene>
<dbReference type="EMBL" id="ASPP01002025">
    <property type="protein sequence ID" value="ETO35030.1"/>
    <property type="molecule type" value="Genomic_DNA"/>
</dbReference>
<organism evidence="1 2">
    <name type="scientific">Reticulomyxa filosa</name>
    <dbReference type="NCBI Taxonomy" id="46433"/>
    <lineage>
        <taxon>Eukaryota</taxon>
        <taxon>Sar</taxon>
        <taxon>Rhizaria</taxon>
        <taxon>Retaria</taxon>
        <taxon>Foraminifera</taxon>
        <taxon>Monothalamids</taxon>
        <taxon>Reticulomyxidae</taxon>
        <taxon>Reticulomyxa</taxon>
    </lineage>
</organism>
<keyword evidence="2" id="KW-1185">Reference proteome</keyword>
<evidence type="ECO:0000313" key="1">
    <source>
        <dbReference type="EMBL" id="ETO35030.1"/>
    </source>
</evidence>
<reference evidence="1 2" key="1">
    <citation type="journal article" date="2013" name="Curr. Biol.">
        <title>The Genome of the Foraminiferan Reticulomyxa filosa.</title>
        <authorList>
            <person name="Glockner G."/>
            <person name="Hulsmann N."/>
            <person name="Schleicher M."/>
            <person name="Noegel A.A."/>
            <person name="Eichinger L."/>
            <person name="Gallinger C."/>
            <person name="Pawlowski J."/>
            <person name="Sierra R."/>
            <person name="Euteneuer U."/>
            <person name="Pillet L."/>
            <person name="Moustafa A."/>
            <person name="Platzer M."/>
            <person name="Groth M."/>
            <person name="Szafranski K."/>
            <person name="Schliwa M."/>
        </authorList>
    </citation>
    <scope>NUCLEOTIDE SEQUENCE [LARGE SCALE GENOMIC DNA]</scope>
</reference>
<protein>
    <submittedName>
        <fullName evidence="1">Uncharacterized protein</fullName>
    </submittedName>
</protein>
<name>X6P929_RETFI</name>
<sequence>MLIQFLNTLKVLTALLVKLPDDNLAGGKKTEIIIRILQRGLIASVNEAVKYDNQELQEMCATILVVMAQTPPKLAKADTDAPAQLVHVGFLKHYIVFFHVSEKFLSFELLNV</sequence>
<dbReference type="AlphaFoldDB" id="X6P929"/>
<comment type="caution">
    <text evidence="1">The sequence shown here is derived from an EMBL/GenBank/DDBJ whole genome shotgun (WGS) entry which is preliminary data.</text>
</comment>